<reference evidence="14 15" key="1">
    <citation type="journal article" date="2013" name="Nature">
        <title>Insights into bilaterian evolution from three spiralian genomes.</title>
        <authorList>
            <person name="Simakov O."/>
            <person name="Marletaz F."/>
            <person name="Cho S.J."/>
            <person name="Edsinger-Gonzales E."/>
            <person name="Havlak P."/>
            <person name="Hellsten U."/>
            <person name="Kuo D.H."/>
            <person name="Larsson T."/>
            <person name="Lv J."/>
            <person name="Arendt D."/>
            <person name="Savage R."/>
            <person name="Osoegawa K."/>
            <person name="de Jong P."/>
            <person name="Grimwood J."/>
            <person name="Chapman J.A."/>
            <person name="Shapiro H."/>
            <person name="Aerts A."/>
            <person name="Otillar R.P."/>
            <person name="Terry A.Y."/>
            <person name="Boore J.L."/>
            <person name="Grigoriev I.V."/>
            <person name="Lindberg D.R."/>
            <person name="Seaver E.C."/>
            <person name="Weisblat D.A."/>
            <person name="Putnam N.H."/>
            <person name="Rokhsar D.S."/>
        </authorList>
    </citation>
    <scope>NUCLEOTIDE SEQUENCE [LARGE SCALE GENOMIC DNA]</scope>
</reference>
<evidence type="ECO:0000256" key="9">
    <source>
        <dbReference type="RuleBase" id="RU364148"/>
    </source>
</evidence>
<dbReference type="RefSeq" id="XP_009047823.1">
    <property type="nucleotide sequence ID" value="XM_009049575.1"/>
</dbReference>
<comment type="subunit">
    <text evidence="9">Component of the Mediator complex.</text>
</comment>
<dbReference type="HOGENOM" id="CLU_011336_0_0_1"/>
<dbReference type="Proteomes" id="UP000030746">
    <property type="component" value="Unassembled WGS sequence"/>
</dbReference>
<dbReference type="InterPro" id="IPR048385">
    <property type="entry name" value="Med15_central"/>
</dbReference>
<evidence type="ECO:0000256" key="2">
    <source>
        <dbReference type="ARBA" id="ARBA00009807"/>
    </source>
</evidence>
<comment type="subcellular location">
    <subcellularLocation>
        <location evidence="1 9">Nucleus</location>
    </subcellularLocation>
</comment>
<organism evidence="14 15">
    <name type="scientific">Lottia gigantea</name>
    <name type="common">Giant owl limpet</name>
    <dbReference type="NCBI Taxonomy" id="225164"/>
    <lineage>
        <taxon>Eukaryota</taxon>
        <taxon>Metazoa</taxon>
        <taxon>Spiralia</taxon>
        <taxon>Lophotrochozoa</taxon>
        <taxon>Mollusca</taxon>
        <taxon>Gastropoda</taxon>
        <taxon>Patellogastropoda</taxon>
        <taxon>Lottioidea</taxon>
        <taxon>Lottiidae</taxon>
        <taxon>Lottia</taxon>
    </lineage>
</organism>
<dbReference type="InterPro" id="IPR019087">
    <property type="entry name" value="Med15_N"/>
</dbReference>
<gene>
    <name evidence="9" type="primary">MED15</name>
    <name evidence="14" type="ORF">LOTGIDRAFT_238290</name>
</gene>
<dbReference type="Pfam" id="PF09606">
    <property type="entry name" value="Med15_N"/>
    <property type="match status" value="1"/>
</dbReference>
<evidence type="ECO:0000259" key="12">
    <source>
        <dbReference type="Pfam" id="PF21538"/>
    </source>
</evidence>
<evidence type="ECO:0000313" key="14">
    <source>
        <dbReference type="EMBL" id="ESP01504.1"/>
    </source>
</evidence>
<dbReference type="GO" id="GO:0005634">
    <property type="term" value="C:nucleus"/>
    <property type="evidence" value="ECO:0007669"/>
    <property type="project" value="UniProtKB-SubCell"/>
</dbReference>
<evidence type="ECO:0000256" key="6">
    <source>
        <dbReference type="ARBA" id="ARBA00023163"/>
    </source>
</evidence>
<dbReference type="Gene3D" id="1.10.246.20">
    <property type="entry name" value="Coactivator CBP, KIX domain"/>
    <property type="match status" value="1"/>
</dbReference>
<dbReference type="FunFam" id="1.10.246.20:FF:000002">
    <property type="entry name" value="Mediator of RNA polymerase II transcription subunit 15"/>
    <property type="match status" value="1"/>
</dbReference>
<dbReference type="GO" id="GO:0003712">
    <property type="term" value="F:transcription coregulator activity"/>
    <property type="evidence" value="ECO:0007669"/>
    <property type="project" value="InterPro"/>
</dbReference>
<dbReference type="KEGG" id="lgi:LOTGIDRAFT_238290"/>
<evidence type="ECO:0000256" key="4">
    <source>
        <dbReference type="ARBA" id="ARBA00023015"/>
    </source>
</evidence>
<dbReference type="STRING" id="225164.V4ABZ0"/>
<dbReference type="GO" id="GO:0006355">
    <property type="term" value="P:regulation of DNA-templated transcription"/>
    <property type="evidence" value="ECO:0007669"/>
    <property type="project" value="InterPro"/>
</dbReference>
<keyword evidence="15" id="KW-1185">Reference proteome</keyword>
<name>V4ABZ0_LOTGI</name>
<evidence type="ECO:0000313" key="15">
    <source>
        <dbReference type="Proteomes" id="UP000030746"/>
    </source>
</evidence>
<dbReference type="GeneID" id="20250710"/>
<keyword evidence="7 9" id="KW-0539">Nucleus</keyword>
<feature type="compositionally biased region" description="Low complexity" evidence="10">
    <location>
        <begin position="73"/>
        <end position="92"/>
    </location>
</feature>
<dbReference type="Pfam" id="PF21538">
    <property type="entry name" value="Med15_M"/>
    <property type="match status" value="1"/>
</dbReference>
<evidence type="ECO:0000256" key="3">
    <source>
        <dbReference type="ARBA" id="ARBA00019613"/>
    </source>
</evidence>
<proteinExistence type="inferred from homology"/>
<feature type="region of interest" description="Disordered" evidence="10">
    <location>
        <begin position="65"/>
        <end position="100"/>
    </location>
</feature>
<evidence type="ECO:0000256" key="7">
    <source>
        <dbReference type="ARBA" id="ARBA00023242"/>
    </source>
</evidence>
<feature type="domain" description="Mediator of RNA polymerase II transcription subunit 15 N-terminal" evidence="11">
    <location>
        <begin position="5"/>
        <end position="73"/>
    </location>
</feature>
<dbReference type="CTD" id="20250710"/>
<evidence type="ECO:0000256" key="10">
    <source>
        <dbReference type="SAM" id="MobiDB-lite"/>
    </source>
</evidence>
<dbReference type="OrthoDB" id="10055322at2759"/>
<keyword evidence="4 9" id="KW-0805">Transcription regulation</keyword>
<dbReference type="Pfam" id="PF21539">
    <property type="entry name" value="Med15_C"/>
    <property type="match status" value="1"/>
</dbReference>
<evidence type="ECO:0000256" key="8">
    <source>
        <dbReference type="ARBA" id="ARBA00032016"/>
    </source>
</evidence>
<dbReference type="PANTHER" id="PTHR31804">
    <property type="entry name" value="MEDIATOR OF RNA POLYMERASE II TRANSCRIPTION SUBUNIT 15"/>
    <property type="match status" value="1"/>
</dbReference>
<feature type="domain" description="ARC105/Med15 mediator subunit central" evidence="12">
    <location>
        <begin position="265"/>
        <end position="376"/>
    </location>
</feature>
<sequence>MADGQDWRSQSFRNQLVAQIDDAIRQAGPHISKTSQEMETHVHNKAKSKEEYLALVARLILHIKDSNKDKQQPRQQQQMMMGQPAGRQMGQMNPQMAGRPIQDPINALTNLTRPMQQQQQGMPHMMQHRPMQMSAAQIRFQQQQMQQQKPQLQRQDAFIVTSPQTNPVQSQPLPASAANLPFQSQPQTMQRQVPQMPQHMSQVPSPAQICSPAVFTAPSPQSMVAPSPVNRGAVGVLSPGAALNTPGNPGSVGAAPSPSNQRINDEQIYMEKLQQLSKYVGPLSKMVDRLEKDESQKLEHLKMKNLLDILTDPTKRVTYATLEKCEIVLEKMGKHVTQSQPQTSSSVFESLYESIASNIQSPSINHSLQRTFGPAISAFFGPAIKAPVEPCKKRRKLEEDKKEGLSNVLQGEIARLHSRFHISVDSLQHSSNTSVHLICKLDDKNLPSVPPLIVKIPKTYPQGTPECDTESEGYNSTPFFQNIQKHLEQSLLNMSNKYSLSSLLYSWEMSVRRSCED</sequence>
<accession>V4ABZ0</accession>
<dbReference type="EMBL" id="KB200505">
    <property type="protein sequence ID" value="ESP01504.1"/>
    <property type="molecule type" value="Genomic_DNA"/>
</dbReference>
<keyword evidence="6 9" id="KW-0804">Transcription</keyword>
<feature type="domain" description="ARC105/Med15 mediator subunit C-terminal" evidence="13">
    <location>
        <begin position="405"/>
        <end position="512"/>
    </location>
</feature>
<dbReference type="InterPro" id="IPR048386">
    <property type="entry name" value="Med15_C"/>
</dbReference>
<protein>
    <recommendedName>
        <fullName evidence="3 9">Mediator of RNA polymerase II transcription subunit 15</fullName>
    </recommendedName>
    <alternativeName>
        <fullName evidence="8 9">Mediator complex subunit 15</fullName>
    </alternativeName>
</protein>
<evidence type="ECO:0000259" key="13">
    <source>
        <dbReference type="Pfam" id="PF21539"/>
    </source>
</evidence>
<dbReference type="InterPro" id="IPR036529">
    <property type="entry name" value="KIX_dom_sf"/>
</dbReference>
<keyword evidence="5 9" id="KW-0010">Activator</keyword>
<dbReference type="AlphaFoldDB" id="V4ABZ0"/>
<comment type="function">
    <text evidence="9">Component of the Mediator complex, a coactivator involved in the regulated transcription of nearly all RNA polymerase II-dependent genes. Mediator functions as a bridge to convey information from gene-specific regulatory proteins to the basal RNA polymerase II transcription machinery. Mediator is recruited to promoters by direct interactions with regulatory proteins and serves as a scaffold for the assembly of a functional preinitiation complex with RNA polymerase II and the general transcription factors.</text>
</comment>
<evidence type="ECO:0000256" key="5">
    <source>
        <dbReference type="ARBA" id="ARBA00023159"/>
    </source>
</evidence>
<dbReference type="OMA" id="NACKVIA"/>
<evidence type="ECO:0000259" key="11">
    <source>
        <dbReference type="Pfam" id="PF09606"/>
    </source>
</evidence>
<dbReference type="PANTHER" id="PTHR31804:SF3">
    <property type="entry name" value="MEDIATOR OF RNA POLYMERASE II TRANSCRIPTION SUBUNIT 15"/>
    <property type="match status" value="1"/>
</dbReference>
<evidence type="ECO:0000256" key="1">
    <source>
        <dbReference type="ARBA" id="ARBA00004123"/>
    </source>
</evidence>
<comment type="similarity">
    <text evidence="2 9">Belongs to the Mediator complex subunit 15 family.</text>
</comment>